<sequence length="245" mass="26692">MSQQELDLFHPQIIGVIGAMEAEIAYLRSIMHNVKTHRFGRDIVIYTGLLFDKDIVLCQSGIGKVNAAIATTLLIEHFTPDCVINTGCAGGVGAGLKVGDVVIGTHIMYHDVDVTPFGYQYGQVPKLPVFFNSNSTLMYVAEQAATVFKTANVVRGLIVSGDSFIHSKEDIARIKKQLPNPQAVEMEAAAIAQTCFEMGKPFVIIRAMSDSAEDDAKVSYDTFLVTASGNSARMVHKMIRAFSEE</sequence>
<dbReference type="GO" id="GO:0005829">
    <property type="term" value="C:cytosol"/>
    <property type="evidence" value="ECO:0007669"/>
    <property type="project" value="TreeGrafter"/>
</dbReference>
<dbReference type="GO" id="GO:0019509">
    <property type="term" value="P:L-methionine salvage from methylthioadenosine"/>
    <property type="evidence" value="ECO:0007669"/>
    <property type="project" value="UniProtKB-UniRule"/>
</dbReference>
<comment type="similarity">
    <text evidence="6">Belongs to the PNP/UDP phosphorylase family. MtnN subfamily.</text>
</comment>
<feature type="active site" description="Proton donor" evidence="6">
    <location>
        <position position="210"/>
    </location>
</feature>
<evidence type="ECO:0000256" key="3">
    <source>
        <dbReference type="ARBA" id="ARBA00022801"/>
    </source>
</evidence>
<feature type="binding site" evidence="6">
    <location>
        <position position="165"/>
    </location>
    <ligand>
        <name>substrate</name>
    </ligand>
</feature>
<keyword evidence="8" id="KW-0326">Glycosidase</keyword>
<evidence type="ECO:0000256" key="5">
    <source>
        <dbReference type="ARBA" id="ARBA00050313"/>
    </source>
</evidence>
<dbReference type="PANTHER" id="PTHR46832">
    <property type="entry name" value="5'-METHYLTHIOADENOSINE/S-ADENOSYLHOMOCYSTEINE NUCLEOSIDASE"/>
    <property type="match status" value="1"/>
</dbReference>
<dbReference type="EC" id="3.2.2.9" evidence="6"/>
<reference evidence="8 9" key="1">
    <citation type="submission" date="2018-06" db="EMBL/GenBank/DDBJ databases">
        <authorList>
            <consortium name="Pathogen Informatics"/>
            <person name="Doyle S."/>
        </authorList>
    </citation>
    <scope>NUCLEOTIDE SEQUENCE [LARGE SCALE GENOMIC DNA]</scope>
    <source>
        <strain evidence="8 9">NCTC10529</strain>
    </source>
</reference>
<keyword evidence="2 6" id="KW-0028">Amino-acid biosynthesis</keyword>
<evidence type="ECO:0000259" key="7">
    <source>
        <dbReference type="Pfam" id="PF01048"/>
    </source>
</evidence>
<gene>
    <name evidence="6 8" type="primary">mtnN</name>
    <name evidence="8" type="ORF">NCTC10529_01544</name>
</gene>
<dbReference type="NCBIfam" id="NF004079">
    <property type="entry name" value="PRK05584.1"/>
    <property type="match status" value="1"/>
</dbReference>
<dbReference type="Gene3D" id="3.40.50.1580">
    <property type="entry name" value="Nucleoside phosphorylase domain"/>
    <property type="match status" value="1"/>
</dbReference>
<dbReference type="InterPro" id="IPR035994">
    <property type="entry name" value="Nucleoside_phosphorylase_sf"/>
</dbReference>
<dbReference type="GO" id="GO:0009164">
    <property type="term" value="P:nucleoside catabolic process"/>
    <property type="evidence" value="ECO:0007669"/>
    <property type="project" value="InterPro"/>
</dbReference>
<dbReference type="GO" id="GO:0008930">
    <property type="term" value="F:methylthioadenosine nucleosidase activity"/>
    <property type="evidence" value="ECO:0007669"/>
    <property type="project" value="UniProtKB-UniRule"/>
</dbReference>
<comment type="catalytic activity">
    <reaction evidence="6">
        <text>S-methyl-5'-thioadenosine + H2O = 5-(methylsulfanyl)-D-ribose + adenine</text>
        <dbReference type="Rhea" id="RHEA:13617"/>
        <dbReference type="ChEBI" id="CHEBI:15377"/>
        <dbReference type="ChEBI" id="CHEBI:16708"/>
        <dbReference type="ChEBI" id="CHEBI:17509"/>
        <dbReference type="ChEBI" id="CHEBI:78440"/>
        <dbReference type="EC" id="3.2.2.9"/>
    </reaction>
</comment>
<dbReference type="InterPro" id="IPR010049">
    <property type="entry name" value="MTA_SAH_Nsdase"/>
</dbReference>
<dbReference type="Pfam" id="PF01048">
    <property type="entry name" value="PNP_UDP_1"/>
    <property type="match status" value="1"/>
</dbReference>
<name>A0AAX2J4Z0_KINKI</name>
<comment type="pathway">
    <text evidence="1 6">Amino-acid biosynthesis; L-methionine biosynthesis via salvage pathway; S-methyl-5-thio-alpha-D-ribose 1-phosphate from S-methyl-5'-thioadenosine (hydrolase route): step 1/2.</text>
</comment>
<feature type="domain" description="Nucleoside phosphorylase" evidence="7">
    <location>
        <begin position="14"/>
        <end position="239"/>
    </location>
</feature>
<proteinExistence type="inferred from homology"/>
<dbReference type="CDD" id="cd09008">
    <property type="entry name" value="MTAN"/>
    <property type="match status" value="1"/>
</dbReference>
<keyword evidence="4 6" id="KW-0486">Methionine biosynthesis</keyword>
<evidence type="ECO:0000256" key="1">
    <source>
        <dbReference type="ARBA" id="ARBA00004945"/>
    </source>
</evidence>
<comment type="catalytic activity">
    <reaction evidence="6">
        <text>S-adenosyl-L-homocysteine + H2O = S-(5-deoxy-D-ribos-5-yl)-L-homocysteine + adenine</text>
        <dbReference type="Rhea" id="RHEA:17805"/>
        <dbReference type="ChEBI" id="CHEBI:15377"/>
        <dbReference type="ChEBI" id="CHEBI:16708"/>
        <dbReference type="ChEBI" id="CHEBI:57856"/>
        <dbReference type="ChEBI" id="CHEBI:58195"/>
        <dbReference type="EC" id="3.2.2.9"/>
    </reaction>
</comment>
<dbReference type="Proteomes" id="UP000248598">
    <property type="component" value="Chromosome 1"/>
</dbReference>
<organism evidence="8 9">
    <name type="scientific">Kingella kingae</name>
    <dbReference type="NCBI Taxonomy" id="504"/>
    <lineage>
        <taxon>Bacteria</taxon>
        <taxon>Pseudomonadati</taxon>
        <taxon>Pseudomonadota</taxon>
        <taxon>Betaproteobacteria</taxon>
        <taxon>Neisseriales</taxon>
        <taxon>Neisseriaceae</taxon>
        <taxon>Kingella</taxon>
    </lineage>
</organism>
<evidence type="ECO:0000313" key="8">
    <source>
        <dbReference type="EMBL" id="SQH25347.1"/>
    </source>
</evidence>
<dbReference type="RefSeq" id="WP_003786785.1">
    <property type="nucleotide sequence ID" value="NZ_CP045141.1"/>
</dbReference>
<evidence type="ECO:0000256" key="2">
    <source>
        <dbReference type="ARBA" id="ARBA00022605"/>
    </source>
</evidence>
<evidence type="ECO:0000313" key="9">
    <source>
        <dbReference type="Proteomes" id="UP000248598"/>
    </source>
</evidence>
<dbReference type="GO" id="GO:0019284">
    <property type="term" value="P:L-methionine salvage from S-adenosylmethionine"/>
    <property type="evidence" value="ECO:0007669"/>
    <property type="project" value="TreeGrafter"/>
</dbReference>
<comment type="function">
    <text evidence="6">Catalyzes the irreversible cleavage of the glycosidic bond in both 5'-methylthioadenosine (MTA) and S-adenosylhomocysteine (SAH/AdoHcy) to adenine and the corresponding thioribose, 5'-methylthioribose and S-ribosylhomocysteine, respectively. Also cleaves 5'-deoxyadenosine, a toxic by-product of radical S-adenosylmethionine (SAM) enzymes, into 5-deoxyribose and adenine.</text>
</comment>
<dbReference type="SUPFAM" id="SSF53167">
    <property type="entry name" value="Purine and uridine phosphorylases"/>
    <property type="match status" value="1"/>
</dbReference>
<evidence type="ECO:0000256" key="6">
    <source>
        <dbReference type="HAMAP-Rule" id="MF_01684"/>
    </source>
</evidence>
<evidence type="ECO:0000256" key="4">
    <source>
        <dbReference type="ARBA" id="ARBA00023167"/>
    </source>
</evidence>
<comment type="catalytic activity">
    <reaction evidence="5">
        <text>5'-deoxyadenosine + H2O = 5-deoxy-D-ribose + adenine</text>
        <dbReference type="Rhea" id="RHEA:29859"/>
        <dbReference type="ChEBI" id="CHEBI:15377"/>
        <dbReference type="ChEBI" id="CHEBI:16708"/>
        <dbReference type="ChEBI" id="CHEBI:17319"/>
        <dbReference type="ChEBI" id="CHEBI:149540"/>
        <dbReference type="EC" id="3.2.2.9"/>
    </reaction>
    <physiologicalReaction direction="left-to-right" evidence="5">
        <dbReference type="Rhea" id="RHEA:29860"/>
    </physiologicalReaction>
</comment>
<dbReference type="GO" id="GO:0008782">
    <property type="term" value="F:adenosylhomocysteine nucleosidase activity"/>
    <property type="evidence" value="ECO:0007669"/>
    <property type="project" value="UniProtKB-UniRule"/>
</dbReference>
<feature type="binding site" evidence="6">
    <location>
        <begin position="186"/>
        <end position="187"/>
    </location>
    <ligand>
        <name>substrate</name>
    </ligand>
</feature>
<dbReference type="NCBIfam" id="TIGR01704">
    <property type="entry name" value="MTA_SAH-Nsdase"/>
    <property type="match status" value="1"/>
</dbReference>
<protein>
    <recommendedName>
        <fullName evidence="6">5'-methylthioadenosine/S-adenosylhomocysteine nucleosidase</fullName>
        <shortName evidence="6">MTA/SAH nucleosidase</shortName>
        <shortName evidence="6">MTAN</shortName>
        <ecNumber evidence="6">3.2.2.9</ecNumber>
    </recommendedName>
    <alternativeName>
        <fullName evidence="6">5'-deoxyadenosine nucleosidase</fullName>
        <shortName evidence="6">DOA nucleosidase</shortName>
        <shortName evidence="6">dAdo nucleosidase</shortName>
    </alternativeName>
    <alternativeName>
        <fullName evidence="6">5'-methylthioadenosine nucleosidase</fullName>
        <shortName evidence="6">MTA nucleosidase</shortName>
    </alternativeName>
    <alternativeName>
        <fullName evidence="6">S-adenosylhomocysteine nucleosidase</fullName>
        <shortName evidence="6">AdoHcy nucleosidase</shortName>
        <shortName evidence="6">SAH nucleosidase</shortName>
        <shortName evidence="6">SRH nucleosidase</shortName>
    </alternativeName>
</protein>
<feature type="binding site" evidence="6">
    <location>
        <position position="90"/>
    </location>
    <ligand>
        <name>substrate</name>
    </ligand>
</feature>
<feature type="active site" description="Proton acceptor" evidence="6">
    <location>
        <position position="23"/>
    </location>
</feature>
<dbReference type="HAMAP" id="MF_01684">
    <property type="entry name" value="Salvage_MtnN"/>
    <property type="match status" value="1"/>
</dbReference>
<dbReference type="PANTHER" id="PTHR46832:SF1">
    <property type="entry name" value="5'-METHYLTHIOADENOSINE_S-ADENOSYLHOMOCYSTEINE NUCLEOSIDASE"/>
    <property type="match status" value="1"/>
</dbReference>
<accession>A0AAX2J4Z0</accession>
<dbReference type="FunFam" id="3.40.50.1580:FF:000001">
    <property type="entry name" value="MTA/SAH nucleosidase family protein"/>
    <property type="match status" value="1"/>
</dbReference>
<dbReference type="AlphaFoldDB" id="A0AAX2J4Z0"/>
<dbReference type="EMBL" id="LS483426">
    <property type="protein sequence ID" value="SQH25347.1"/>
    <property type="molecule type" value="Genomic_DNA"/>
</dbReference>
<dbReference type="GeneID" id="93262822"/>
<dbReference type="InterPro" id="IPR000845">
    <property type="entry name" value="Nucleoside_phosphorylase_d"/>
</dbReference>
<keyword evidence="3 6" id="KW-0378">Hydrolase</keyword>